<dbReference type="AlphaFoldDB" id="A0A923KNE5"/>
<evidence type="ECO:0000313" key="1">
    <source>
        <dbReference type="EMBL" id="MBC3861763.1"/>
    </source>
</evidence>
<name>A0A923KNE5_9BURK</name>
<sequence length="73" mass="8273">MEPKGIRSKKNVTLIVYEKEGRTAYKLLGPSGEVPAFTFFADSLKNCSLNTRKAYCRDLASFYEANSRMKCNL</sequence>
<dbReference type="Proteomes" id="UP000634011">
    <property type="component" value="Unassembled WGS sequence"/>
</dbReference>
<gene>
    <name evidence="1" type="ORF">H8K32_06605</name>
</gene>
<keyword evidence="2" id="KW-1185">Reference proteome</keyword>
<comment type="caution">
    <text evidence="1">The sequence shown here is derived from an EMBL/GenBank/DDBJ whole genome shotgun (WGS) entry which is preliminary data.</text>
</comment>
<evidence type="ECO:0000313" key="2">
    <source>
        <dbReference type="Proteomes" id="UP000634011"/>
    </source>
</evidence>
<reference evidence="1" key="1">
    <citation type="submission" date="2020-08" db="EMBL/GenBank/DDBJ databases">
        <title>Novel species isolated from subtropical streams in China.</title>
        <authorList>
            <person name="Lu H."/>
        </authorList>
    </citation>
    <scope>NUCLEOTIDE SEQUENCE</scope>
    <source>
        <strain evidence="1">KACC 12607</strain>
    </source>
</reference>
<organism evidence="1 2">
    <name type="scientific">Undibacterium jejuense</name>
    <dbReference type="NCBI Taxonomy" id="1344949"/>
    <lineage>
        <taxon>Bacteria</taxon>
        <taxon>Pseudomonadati</taxon>
        <taxon>Pseudomonadota</taxon>
        <taxon>Betaproteobacteria</taxon>
        <taxon>Burkholderiales</taxon>
        <taxon>Oxalobacteraceae</taxon>
        <taxon>Undibacterium</taxon>
    </lineage>
</organism>
<dbReference type="EMBL" id="JACOFV010000004">
    <property type="protein sequence ID" value="MBC3861763.1"/>
    <property type="molecule type" value="Genomic_DNA"/>
</dbReference>
<proteinExistence type="predicted"/>
<accession>A0A923KNE5</accession>
<protein>
    <submittedName>
        <fullName evidence="1">Uncharacterized protein</fullName>
    </submittedName>
</protein>